<evidence type="ECO:0000313" key="3">
    <source>
        <dbReference type="WBParaSite" id="ECPE_0000943201-mRNA-1"/>
    </source>
</evidence>
<reference evidence="1 2" key="2">
    <citation type="submission" date="2018-11" db="EMBL/GenBank/DDBJ databases">
        <authorList>
            <consortium name="Pathogen Informatics"/>
        </authorList>
    </citation>
    <scope>NUCLEOTIDE SEQUENCE [LARGE SCALE GENOMIC DNA]</scope>
    <source>
        <strain evidence="1 2">Egypt</strain>
    </source>
</reference>
<sequence>MATETKTELVLIPEVPGECISNIQAATQRTIQLSWPSDQGKNSAEADTEKQCVTVFNGDSSSGKQICGIKDKNVFTGDLSKNLVITYEAPKDTGKTGVKKFEVTYQAVSDTRCTDTPNPPTNVVQSFKVVKDVETIPADLVCAWNISTTANKNLRISLNVNSPSTDSQCVTVSNDDNSNEKKICGKEKENEYVSNGKGVHITFEQQATSLPNFEIFYKYGATSSPFCAAFSLRQLASDHAEDFDDITTRTLKENFYVDDCLVSVDSEAIAVRLVDQLRTLLKHGFRLHKWVNNNKAVLQIIPSSDGAAKLVNLGLTDPEIQRILGLCWRVEEDCFTFIVNLPERPATIRGILSCTASLYDPIGFVAPLLLLQSVNYKTSA</sequence>
<dbReference type="PANTHER" id="PTHR47331">
    <property type="entry name" value="PHD-TYPE DOMAIN-CONTAINING PROTEIN"/>
    <property type="match status" value="1"/>
</dbReference>
<dbReference type="InterPro" id="IPR035914">
    <property type="entry name" value="Sperma_CUB_dom_sf"/>
</dbReference>
<dbReference type="OrthoDB" id="10051210at2759"/>
<dbReference type="EMBL" id="UZAN01047368">
    <property type="protein sequence ID" value="VDP85303.1"/>
    <property type="molecule type" value="Genomic_DNA"/>
</dbReference>
<dbReference type="AlphaFoldDB" id="A0A183AR18"/>
<reference evidence="3" key="1">
    <citation type="submission" date="2016-06" db="UniProtKB">
        <authorList>
            <consortium name="WormBaseParasite"/>
        </authorList>
    </citation>
    <scope>IDENTIFICATION</scope>
</reference>
<organism evidence="3">
    <name type="scientific">Echinostoma caproni</name>
    <dbReference type="NCBI Taxonomy" id="27848"/>
    <lineage>
        <taxon>Eukaryota</taxon>
        <taxon>Metazoa</taxon>
        <taxon>Spiralia</taxon>
        <taxon>Lophotrochozoa</taxon>
        <taxon>Platyhelminthes</taxon>
        <taxon>Trematoda</taxon>
        <taxon>Digenea</taxon>
        <taxon>Plagiorchiida</taxon>
        <taxon>Echinostomata</taxon>
        <taxon>Echinostomatoidea</taxon>
        <taxon>Echinostomatidae</taxon>
        <taxon>Echinostoma</taxon>
    </lineage>
</organism>
<dbReference type="SUPFAM" id="SSF49854">
    <property type="entry name" value="Spermadhesin, CUB domain"/>
    <property type="match status" value="1"/>
</dbReference>
<gene>
    <name evidence="1" type="ORF">ECPE_LOCUS9403</name>
</gene>
<evidence type="ECO:0000313" key="2">
    <source>
        <dbReference type="Proteomes" id="UP000272942"/>
    </source>
</evidence>
<proteinExistence type="predicted"/>
<evidence type="ECO:0000313" key="1">
    <source>
        <dbReference type="EMBL" id="VDP85303.1"/>
    </source>
</evidence>
<dbReference type="Gene3D" id="2.60.120.290">
    <property type="entry name" value="Spermadhesin, CUB domain"/>
    <property type="match status" value="1"/>
</dbReference>
<keyword evidence="2" id="KW-1185">Reference proteome</keyword>
<dbReference type="Proteomes" id="UP000272942">
    <property type="component" value="Unassembled WGS sequence"/>
</dbReference>
<protein>
    <submittedName>
        <fullName evidence="3">Reverse transcriptase domain-containing protein</fullName>
    </submittedName>
</protein>
<dbReference type="WBParaSite" id="ECPE_0000943201-mRNA-1">
    <property type="protein sequence ID" value="ECPE_0000943201-mRNA-1"/>
    <property type="gene ID" value="ECPE_0000943201"/>
</dbReference>
<accession>A0A183AR18</accession>
<name>A0A183AR18_9TREM</name>